<feature type="domain" description="Peptidase M1 membrane alanine aminopeptidase" evidence="2">
    <location>
        <begin position="890"/>
        <end position="1087"/>
    </location>
</feature>
<evidence type="ECO:0000259" key="2">
    <source>
        <dbReference type="Pfam" id="PF01433"/>
    </source>
</evidence>
<dbReference type="Gene3D" id="1.10.390.10">
    <property type="entry name" value="Neutral Protease Domain 2"/>
    <property type="match status" value="1"/>
</dbReference>
<protein>
    <recommendedName>
        <fullName evidence="2">Peptidase M1 membrane alanine aminopeptidase domain-containing protein</fullName>
    </recommendedName>
</protein>
<dbReference type="InterPro" id="IPR027268">
    <property type="entry name" value="Peptidase_M4/M1_CTD_sf"/>
</dbReference>
<feature type="transmembrane region" description="Helical" evidence="1">
    <location>
        <begin position="105"/>
        <end position="129"/>
    </location>
</feature>
<feature type="transmembrane region" description="Helical" evidence="1">
    <location>
        <begin position="175"/>
        <end position="194"/>
    </location>
</feature>
<name>A0ABR8JMD0_9BACT</name>
<feature type="transmembrane region" description="Helical" evidence="1">
    <location>
        <begin position="244"/>
        <end position="265"/>
    </location>
</feature>
<keyword evidence="4" id="KW-1185">Reference proteome</keyword>
<feature type="transmembrane region" description="Helical" evidence="1">
    <location>
        <begin position="362"/>
        <end position="379"/>
    </location>
</feature>
<accession>A0ABR8JMD0</accession>
<gene>
    <name evidence="3" type="ORF">IC234_03405</name>
</gene>
<dbReference type="EMBL" id="JACXAC010000001">
    <property type="protein sequence ID" value="MBD2721161.1"/>
    <property type="molecule type" value="Genomic_DNA"/>
</dbReference>
<evidence type="ECO:0000256" key="1">
    <source>
        <dbReference type="SAM" id="Phobius"/>
    </source>
</evidence>
<reference evidence="3 4" key="1">
    <citation type="submission" date="2020-09" db="EMBL/GenBank/DDBJ databases">
        <authorList>
            <person name="Kim M.K."/>
        </authorList>
    </citation>
    <scope>NUCLEOTIDE SEQUENCE [LARGE SCALE GENOMIC DNA]</scope>
    <source>
        <strain evidence="3 4">BT189</strain>
    </source>
</reference>
<feature type="transmembrane region" description="Helical" evidence="1">
    <location>
        <begin position="56"/>
        <end position="79"/>
    </location>
</feature>
<feature type="transmembrane region" description="Helical" evidence="1">
    <location>
        <begin position="476"/>
        <end position="495"/>
    </location>
</feature>
<comment type="caution">
    <text evidence="3">The sequence shown here is derived from an EMBL/GenBank/DDBJ whole genome shotgun (WGS) entry which is preliminary data.</text>
</comment>
<feature type="transmembrane region" description="Helical" evidence="1">
    <location>
        <begin position="318"/>
        <end position="339"/>
    </location>
</feature>
<dbReference type="InterPro" id="IPR014782">
    <property type="entry name" value="Peptidase_M1_dom"/>
</dbReference>
<organism evidence="3 4">
    <name type="scientific">Hymenobacter armeniacus</name>
    <dbReference type="NCBI Taxonomy" id="2771358"/>
    <lineage>
        <taxon>Bacteria</taxon>
        <taxon>Pseudomonadati</taxon>
        <taxon>Bacteroidota</taxon>
        <taxon>Cytophagia</taxon>
        <taxon>Cytophagales</taxon>
        <taxon>Hymenobacteraceae</taxon>
        <taxon>Hymenobacter</taxon>
    </lineage>
</organism>
<evidence type="ECO:0000313" key="4">
    <source>
        <dbReference type="Proteomes" id="UP000606003"/>
    </source>
</evidence>
<feature type="transmembrane region" description="Helical" evidence="1">
    <location>
        <begin position="515"/>
        <end position="542"/>
    </location>
</feature>
<dbReference type="RefSeq" id="WP_190922419.1">
    <property type="nucleotide sequence ID" value="NZ_JACXAC010000001.1"/>
</dbReference>
<dbReference type="Proteomes" id="UP000606003">
    <property type="component" value="Unassembled WGS sequence"/>
</dbReference>
<keyword evidence="1" id="KW-0812">Transmembrane</keyword>
<feature type="transmembrane region" description="Helical" evidence="1">
    <location>
        <begin position="444"/>
        <end position="464"/>
    </location>
</feature>
<proteinExistence type="predicted"/>
<feature type="transmembrane region" description="Helical" evidence="1">
    <location>
        <begin position="149"/>
        <end position="170"/>
    </location>
</feature>
<keyword evidence="1" id="KW-1133">Transmembrane helix</keyword>
<dbReference type="Pfam" id="PF01433">
    <property type="entry name" value="Peptidase_M1"/>
    <property type="match status" value="1"/>
</dbReference>
<keyword evidence="1" id="KW-0472">Membrane</keyword>
<feature type="transmembrane region" description="Helical" evidence="1">
    <location>
        <begin position="563"/>
        <end position="585"/>
    </location>
</feature>
<sequence length="1225" mass="136905">MFFHTLRFELRYRFAQPTTYLYFGVFALFAFLSQTVDDFGFNSSPKVHVNAPDALANLYFISSIFGMFITAALLGTPVYRDDKDQMTGLLYTTPLPKPAYLGGRFLGSLLAMWFITCGTTVGALLGMLAPWVDASKLGPVPGLGLLAPLLAAGWVNVLFAGSLFFAAYLLLRSPLVVYLGGIVLFVGYQLSLQFSERVTSDHLFAMLDPFGFVAKNLDVKYWTIAERNTQVANYLGGFLIENRLLWSGVGLAVLLVSSVLFRLALPRTRAGKAAAEPAPALATSAGLQRTEPAFGQGLSSWQVWRLVRVQALNVLQAWPFRVLAVLGTVYVLFNFYWTYHDPIRGTSLPVTYQVLNLINENFTLYLLIIITIYAGELVWRERDTRLQGVFDALPFATWVPFVSKLLALVLVAAVLTAVQSVVGLAVQAYLDASLIEPVLYVKNFVLQLATVAVLCALALVVQTVANQKYVGHALMLVYYAVVFLLADALGLHHALLKFGAPVPYTYSDMNGYGHLVSPLLFINLYYLAGAALLALLASLLWVRGNDTGARTRLRLAAQRLRAPGLRPALLVAGLAVLTAGGWVFYNANVVNEFVTPRGLEARQARTERTYKKYENLAQPKIVALALQADLFPSARPRGYRLRGRYTLLNQSPRPLDTLFVNYDPSRSIRATLTPGRPARVLLDDPVAGIRMYCLAQPLAPGDSLDLAYEEDYRARGFTSRIKGTGVFDWAAISPEDRLTENGTFLDVSSLRIGYQPGAEMDEDDARKRQGLAPKARALRLTDPRGRQRAQFARDADRVRYSATLSTDPDQVAATAGTLEREWTQGGRRYFQYRMNQPIWPIVSILSARYQTYKTQWQNPAGGAPVAIEIYYDPHHRANVRRMAQALQDGLQYYTKAFGPYQYSHIRLLEFPRYKSFAQSYANTIQFSESAGFISDLRDRNAPDNTYFITSHELGHQWWGHQIVGADVQGASVLVESLAEYSAIMNAKHAFTPNQMQQFMRGELNAYLRGRRSERKKELPLLLVENQPYIHYYKGGMVFYALQDYLGEDRLNGALREFLAANHQTKPPYATSADLLGYIRRATPDSLQYVLHDMFETITLYKNELKAAQYTRRPDGRYDVALTIKAEKVRADSLGNETPTQLADYVDVGIFGPDQAPGESWDVRGKALLVQKVKLTKPEETLHFVVSQKPAKGGIDPYQKLIDRFYYDNVKPLEEKKAGSKAVAVK</sequence>
<feature type="transmembrane region" description="Helical" evidence="1">
    <location>
        <begin position="405"/>
        <end position="429"/>
    </location>
</feature>
<feature type="transmembrane region" description="Helical" evidence="1">
    <location>
        <begin position="20"/>
        <end position="36"/>
    </location>
</feature>
<dbReference type="SUPFAM" id="SSF55486">
    <property type="entry name" value="Metalloproteases ('zincins'), catalytic domain"/>
    <property type="match status" value="1"/>
</dbReference>
<evidence type="ECO:0000313" key="3">
    <source>
        <dbReference type="EMBL" id="MBD2721161.1"/>
    </source>
</evidence>